<dbReference type="AlphaFoldDB" id="A0A2P6MYD2"/>
<dbReference type="Pfam" id="PF00994">
    <property type="entry name" value="MoCF_biosynth"/>
    <property type="match status" value="1"/>
</dbReference>
<evidence type="ECO:0000313" key="3">
    <source>
        <dbReference type="EMBL" id="PRP76666.1"/>
    </source>
</evidence>
<comment type="caution">
    <text evidence="3">The sequence shown here is derived from an EMBL/GenBank/DDBJ whole genome shotgun (WGS) entry which is preliminary data.</text>
</comment>
<dbReference type="GO" id="GO:0047884">
    <property type="term" value="F:FAD diphosphatase activity"/>
    <property type="evidence" value="ECO:0007669"/>
    <property type="project" value="TreeGrafter"/>
</dbReference>
<organism evidence="3 4">
    <name type="scientific">Planoprotostelium fungivorum</name>
    <dbReference type="NCBI Taxonomy" id="1890364"/>
    <lineage>
        <taxon>Eukaryota</taxon>
        <taxon>Amoebozoa</taxon>
        <taxon>Evosea</taxon>
        <taxon>Variosea</taxon>
        <taxon>Cavosteliida</taxon>
        <taxon>Cavosteliaceae</taxon>
        <taxon>Planoprotostelium</taxon>
    </lineage>
</organism>
<dbReference type="GO" id="GO:0042726">
    <property type="term" value="P:flavin-containing compound metabolic process"/>
    <property type="evidence" value="ECO:0007669"/>
    <property type="project" value="TreeGrafter"/>
</dbReference>
<feature type="compositionally biased region" description="Basic residues" evidence="1">
    <location>
        <begin position="15"/>
        <end position="25"/>
    </location>
</feature>
<dbReference type="SUPFAM" id="SSF53218">
    <property type="entry name" value="Molybdenum cofactor biosynthesis proteins"/>
    <property type="match status" value="1"/>
</dbReference>
<protein>
    <recommendedName>
        <fullName evidence="2">MoaB/Mog domain-containing protein</fullName>
    </recommendedName>
</protein>
<gene>
    <name evidence="3" type="ORF">PROFUN_14902</name>
</gene>
<feature type="compositionally biased region" description="Polar residues" evidence="1">
    <location>
        <begin position="26"/>
        <end position="35"/>
    </location>
</feature>
<name>A0A2P6MYD2_9EUKA</name>
<dbReference type="InterPro" id="IPR036425">
    <property type="entry name" value="MoaB/Mog-like_dom_sf"/>
</dbReference>
<dbReference type="SMART" id="SM00852">
    <property type="entry name" value="MoCF_biosynth"/>
    <property type="match status" value="1"/>
</dbReference>
<proteinExistence type="predicted"/>
<dbReference type="InParanoid" id="A0A2P6MYD2"/>
<dbReference type="Gene3D" id="3.40.980.10">
    <property type="entry name" value="MoaB/Mog-like domain"/>
    <property type="match status" value="1"/>
</dbReference>
<reference evidence="3 4" key="1">
    <citation type="journal article" date="2018" name="Genome Biol. Evol.">
        <title>Multiple Roots of Fruiting Body Formation in Amoebozoa.</title>
        <authorList>
            <person name="Hillmann F."/>
            <person name="Forbes G."/>
            <person name="Novohradska S."/>
            <person name="Ferling I."/>
            <person name="Riege K."/>
            <person name="Groth M."/>
            <person name="Westermann M."/>
            <person name="Marz M."/>
            <person name="Spaller T."/>
            <person name="Winckler T."/>
            <person name="Schaap P."/>
            <person name="Glockner G."/>
        </authorList>
    </citation>
    <scope>NUCLEOTIDE SEQUENCE [LARGE SCALE GENOMIC DNA]</scope>
    <source>
        <strain evidence="3 4">Jena</strain>
    </source>
</reference>
<keyword evidence="4" id="KW-1185">Reference proteome</keyword>
<sequence length="210" mass="23793">MRASTRLNSVLSHLSKPKHTNHTLRHNSTASNIPFSLTPVPPNPLGNGRYIETAGCLIIGDEVLNGKTKDTNSHYLARYCFDLGIDLKKIEVIPDDKDEIVRATRDMVSRYDFVVTSGGIGPTHDDITYESLAEAFSVGVEHHQETIERMKEMNRRSGRSNVQTEEQQKARHRMALFPQNSEFVNSLQNIRKLLCAQSMLYTDWVEITAH</sequence>
<dbReference type="PANTHER" id="PTHR47675">
    <property type="entry name" value="MOLYBDOPTERIN BINDING DOMAIN PROTEIN (AFU_ORTHOLOGUE AFUA_5G11210)"/>
    <property type="match status" value="1"/>
</dbReference>
<feature type="domain" description="MoaB/Mog" evidence="2">
    <location>
        <begin position="55"/>
        <end position="197"/>
    </location>
</feature>
<dbReference type="Proteomes" id="UP000241769">
    <property type="component" value="Unassembled WGS sequence"/>
</dbReference>
<dbReference type="InterPro" id="IPR001453">
    <property type="entry name" value="MoaB/Mog_dom"/>
</dbReference>
<dbReference type="PANTHER" id="PTHR47675:SF1">
    <property type="entry name" value="MOLYBDOPTERIN BINDING DOMAIN PROTEIN (AFU_ORTHOLOGUE AFUA_5G11210)"/>
    <property type="match status" value="1"/>
</dbReference>
<accession>A0A2P6MYD2</accession>
<feature type="compositionally biased region" description="Polar residues" evidence="1">
    <location>
        <begin position="1"/>
        <end position="12"/>
    </location>
</feature>
<dbReference type="CDD" id="cd00885">
    <property type="entry name" value="cinA"/>
    <property type="match status" value="1"/>
</dbReference>
<feature type="region of interest" description="Disordered" evidence="1">
    <location>
        <begin position="1"/>
        <end position="35"/>
    </location>
</feature>
<evidence type="ECO:0000313" key="4">
    <source>
        <dbReference type="Proteomes" id="UP000241769"/>
    </source>
</evidence>
<dbReference type="OrthoDB" id="448496at2759"/>
<dbReference type="EMBL" id="MDYQ01000309">
    <property type="protein sequence ID" value="PRP76666.1"/>
    <property type="molecule type" value="Genomic_DNA"/>
</dbReference>
<evidence type="ECO:0000256" key="1">
    <source>
        <dbReference type="SAM" id="MobiDB-lite"/>
    </source>
</evidence>
<evidence type="ECO:0000259" key="2">
    <source>
        <dbReference type="SMART" id="SM00852"/>
    </source>
</evidence>
<dbReference type="STRING" id="1890364.A0A2P6MYD2"/>